<reference evidence="2" key="1">
    <citation type="submission" date="2019-03" db="EMBL/GenBank/DDBJ databases">
        <authorList>
            <person name="Hao L."/>
        </authorList>
    </citation>
    <scope>NUCLEOTIDE SEQUENCE</scope>
</reference>
<feature type="region of interest" description="Disordered" evidence="1">
    <location>
        <begin position="141"/>
        <end position="160"/>
    </location>
</feature>
<sequence>MERPASRKSCPSSLRAPMVSSGLSGAPILRVRTISRSAPRIRAIPRATITPPRGMPSTTVDSSAEFSSLFPKAMPASYRSMNGSSLREVITSVPINYLRDARHGSVPGSDRCGRHKAGGLCCTSMLASYQSFIGMFRRVSTQPRAGSPGGPKEYRSGKGT</sequence>
<dbReference type="AlphaFoldDB" id="A0A485LYV7"/>
<proteinExistence type="predicted"/>
<organism evidence="2">
    <name type="scientific">anaerobic digester metagenome</name>
    <dbReference type="NCBI Taxonomy" id="1263854"/>
    <lineage>
        <taxon>unclassified sequences</taxon>
        <taxon>metagenomes</taxon>
        <taxon>ecological metagenomes</taxon>
    </lineage>
</organism>
<protein>
    <submittedName>
        <fullName evidence="2">Uncharacterized protein</fullName>
    </submittedName>
</protein>
<evidence type="ECO:0000256" key="1">
    <source>
        <dbReference type="SAM" id="MobiDB-lite"/>
    </source>
</evidence>
<accession>A0A485LYV7</accession>
<dbReference type="EMBL" id="CAADRM010000084">
    <property type="protein sequence ID" value="VFU13839.1"/>
    <property type="molecule type" value="Genomic_DNA"/>
</dbReference>
<gene>
    <name evidence="2" type="ORF">SCFA_220073</name>
</gene>
<evidence type="ECO:0000313" key="2">
    <source>
        <dbReference type="EMBL" id="VFU13839.1"/>
    </source>
</evidence>
<name>A0A485LYV7_9ZZZZ</name>